<dbReference type="Proteomes" id="UP000526501">
    <property type="component" value="Unassembled WGS sequence"/>
</dbReference>
<protein>
    <submittedName>
        <fullName evidence="3">FeoB-associated Cys-rich membrane protein</fullName>
    </submittedName>
</protein>
<reference evidence="3 4" key="1">
    <citation type="submission" date="2020-07" db="EMBL/GenBank/DDBJ databases">
        <authorList>
            <person name="Feng X."/>
        </authorList>
    </citation>
    <scope>NUCLEOTIDE SEQUENCE [LARGE SCALE GENOMIC DNA]</scope>
    <source>
        <strain evidence="3 4">JCM23202</strain>
    </source>
</reference>
<gene>
    <name evidence="3" type="ORF">H5P27_10570</name>
</gene>
<keyword evidence="2" id="KW-0472">Membrane</keyword>
<dbReference type="RefSeq" id="WP_185660356.1">
    <property type="nucleotide sequence ID" value="NZ_CAWPOO010000012.1"/>
</dbReference>
<dbReference type="Pfam" id="PF12669">
    <property type="entry name" value="FeoB_associated"/>
    <property type="match status" value="1"/>
</dbReference>
<accession>A0A7X1E8N9</accession>
<dbReference type="AlphaFoldDB" id="A0A7X1E8N9"/>
<evidence type="ECO:0000256" key="2">
    <source>
        <dbReference type="SAM" id="Phobius"/>
    </source>
</evidence>
<evidence type="ECO:0000313" key="3">
    <source>
        <dbReference type="EMBL" id="MBC2606486.1"/>
    </source>
</evidence>
<keyword evidence="2" id="KW-1133">Transmembrane helix</keyword>
<feature type="transmembrane region" description="Helical" evidence="2">
    <location>
        <begin position="6"/>
        <end position="22"/>
    </location>
</feature>
<keyword evidence="2" id="KW-0812">Transmembrane</keyword>
<feature type="region of interest" description="Disordered" evidence="1">
    <location>
        <begin position="31"/>
        <end position="55"/>
    </location>
</feature>
<evidence type="ECO:0000256" key="1">
    <source>
        <dbReference type="SAM" id="MobiDB-lite"/>
    </source>
</evidence>
<organism evidence="3 4">
    <name type="scientific">Pelagicoccus albus</name>
    <dbReference type="NCBI Taxonomy" id="415222"/>
    <lineage>
        <taxon>Bacteria</taxon>
        <taxon>Pseudomonadati</taxon>
        <taxon>Verrucomicrobiota</taxon>
        <taxon>Opitutia</taxon>
        <taxon>Puniceicoccales</taxon>
        <taxon>Pelagicoccaceae</taxon>
        <taxon>Pelagicoccus</taxon>
    </lineage>
</organism>
<proteinExistence type="predicted"/>
<comment type="caution">
    <text evidence="3">The sequence shown here is derived from an EMBL/GenBank/DDBJ whole genome shotgun (WGS) entry which is preliminary data.</text>
</comment>
<name>A0A7X1E8N9_9BACT</name>
<dbReference type="EMBL" id="JACHVC010000012">
    <property type="protein sequence ID" value="MBC2606486.1"/>
    <property type="molecule type" value="Genomic_DNA"/>
</dbReference>
<evidence type="ECO:0000313" key="4">
    <source>
        <dbReference type="Proteomes" id="UP000526501"/>
    </source>
</evidence>
<keyword evidence="4" id="KW-1185">Reference proteome</keyword>
<sequence>MNITAEGAVVALIVILAASYLVRRRLQERKRKADNSACGGNCRCSQSKPAFLKKP</sequence>